<keyword evidence="3" id="KW-1185">Reference proteome</keyword>
<protein>
    <submittedName>
        <fullName evidence="2">Uncharacterized protein</fullName>
    </submittedName>
</protein>
<organism evidence="2 3">
    <name type="scientific">Stylophora pistillata</name>
    <name type="common">Smooth cauliflower coral</name>
    <dbReference type="NCBI Taxonomy" id="50429"/>
    <lineage>
        <taxon>Eukaryota</taxon>
        <taxon>Metazoa</taxon>
        <taxon>Cnidaria</taxon>
        <taxon>Anthozoa</taxon>
        <taxon>Hexacorallia</taxon>
        <taxon>Scleractinia</taxon>
        <taxon>Astrocoeniina</taxon>
        <taxon>Pocilloporidae</taxon>
        <taxon>Stylophora</taxon>
    </lineage>
</organism>
<comment type="caution">
    <text evidence="2">The sequence shown here is derived from an EMBL/GenBank/DDBJ whole genome shotgun (WGS) entry which is preliminary data.</text>
</comment>
<feature type="region of interest" description="Disordered" evidence="1">
    <location>
        <begin position="139"/>
        <end position="202"/>
    </location>
</feature>
<dbReference type="EMBL" id="LSMT01001322">
    <property type="protein sequence ID" value="PFX12516.1"/>
    <property type="molecule type" value="Genomic_DNA"/>
</dbReference>
<feature type="compositionally biased region" description="Basic and acidic residues" evidence="1">
    <location>
        <begin position="139"/>
        <end position="186"/>
    </location>
</feature>
<name>A0A2B4R5T5_STYPI</name>
<reference evidence="3" key="1">
    <citation type="journal article" date="2017" name="bioRxiv">
        <title>Comparative analysis of the genomes of Stylophora pistillata and Acropora digitifera provides evidence for extensive differences between species of corals.</title>
        <authorList>
            <person name="Voolstra C.R."/>
            <person name="Li Y."/>
            <person name="Liew Y.J."/>
            <person name="Baumgarten S."/>
            <person name="Zoccola D."/>
            <person name="Flot J.-F."/>
            <person name="Tambutte S."/>
            <person name="Allemand D."/>
            <person name="Aranda M."/>
        </authorList>
    </citation>
    <scope>NUCLEOTIDE SEQUENCE [LARGE SCALE GENOMIC DNA]</scope>
</reference>
<feature type="compositionally biased region" description="Polar residues" evidence="1">
    <location>
        <begin position="188"/>
        <end position="202"/>
    </location>
</feature>
<evidence type="ECO:0000313" key="2">
    <source>
        <dbReference type="EMBL" id="PFX12516.1"/>
    </source>
</evidence>
<evidence type="ECO:0000256" key="1">
    <source>
        <dbReference type="SAM" id="MobiDB-lite"/>
    </source>
</evidence>
<sequence length="304" mass="34495">MEGTAPKIAKNACSGRHLEDELECDDNQSAKCNTFKHFEEMIDQIQLCKVKMATGSFKAAYKHLLNLNPSSFGNPTDYEKELFQREDDAPRFFSGRDSVDAGVGLLNSNSNTSADESLAALERRVAEACSLVERTLKERQEREETMKETEQKRKEERARKEKQAREKKEREAREARETERRNERVEGNATSGGRETPSQNSVGAEVRQWLCEHYQRLCRVKFPCCGRSTRTPTLVPDAKQSSQHISALYANTSRARIKLLITAQNVVSAGRFQRLSDPAMLTQGSSRVCYCYDTERRVSVHGMS</sequence>
<accession>A0A2B4R5T5</accession>
<evidence type="ECO:0000313" key="3">
    <source>
        <dbReference type="Proteomes" id="UP000225706"/>
    </source>
</evidence>
<gene>
    <name evidence="2" type="ORF">AWC38_SpisGene23514</name>
</gene>
<dbReference type="AlphaFoldDB" id="A0A2B4R5T5"/>
<dbReference type="OrthoDB" id="411372at2759"/>
<proteinExistence type="predicted"/>
<dbReference type="Proteomes" id="UP000225706">
    <property type="component" value="Unassembled WGS sequence"/>
</dbReference>